<name>A0ABR6VNK0_9BACT</name>
<organism evidence="1 2">
    <name type="scientific">Rufibacter sediminis</name>
    <dbReference type="NCBI Taxonomy" id="2762756"/>
    <lineage>
        <taxon>Bacteria</taxon>
        <taxon>Pseudomonadati</taxon>
        <taxon>Bacteroidota</taxon>
        <taxon>Cytophagia</taxon>
        <taxon>Cytophagales</taxon>
        <taxon>Hymenobacteraceae</taxon>
        <taxon>Rufibacter</taxon>
    </lineage>
</organism>
<sequence>MENIKDKVRGFEYVIHQLKNWHDTVYEHHPVENDLSKLKVIKLHFFISAVCAGSDDDLLNFFDCFYAMPYGHVEGEVYSNLDKMEAFKLTERRLEIRENFNKDEYFKLIDIGIKNKIDNSIAKLKEININLVKYVAMDLVELSHNWYSWRAMYNLARSFNKQSIAIPVEVIRNEPKIYSLATVESLYAVY</sequence>
<evidence type="ECO:0008006" key="3">
    <source>
        <dbReference type="Google" id="ProtNLM"/>
    </source>
</evidence>
<dbReference type="Proteomes" id="UP000659698">
    <property type="component" value="Unassembled WGS sequence"/>
</dbReference>
<evidence type="ECO:0000313" key="1">
    <source>
        <dbReference type="EMBL" id="MBC3538743.1"/>
    </source>
</evidence>
<protein>
    <recommendedName>
        <fullName evidence="3">Antitoxin SocA-like Panacea domain-containing protein</fullName>
    </recommendedName>
</protein>
<proteinExistence type="predicted"/>
<dbReference type="RefSeq" id="WP_186632993.1">
    <property type="nucleotide sequence ID" value="NZ_JACOAF010000008.1"/>
</dbReference>
<dbReference type="EMBL" id="JACOAF010000008">
    <property type="protein sequence ID" value="MBC3538743.1"/>
    <property type="molecule type" value="Genomic_DNA"/>
</dbReference>
<comment type="caution">
    <text evidence="1">The sequence shown here is derived from an EMBL/GenBank/DDBJ whole genome shotgun (WGS) entry which is preliminary data.</text>
</comment>
<evidence type="ECO:0000313" key="2">
    <source>
        <dbReference type="Proteomes" id="UP000659698"/>
    </source>
</evidence>
<accession>A0ABR6VNK0</accession>
<keyword evidence="2" id="KW-1185">Reference proteome</keyword>
<reference evidence="1 2" key="1">
    <citation type="journal article" date="2019" name="Int. J. Syst. Evol. Microbiol.">
        <title>Rufibacter sediminis sp. nov., isolated from freshwater lake sediment.</title>
        <authorList>
            <person name="Qu J.H."/>
            <person name="Zhang L.J."/>
            <person name="Fu Y.H."/>
            <person name="Li H.F."/>
        </authorList>
    </citation>
    <scope>NUCLEOTIDE SEQUENCE [LARGE SCALE GENOMIC DNA]</scope>
    <source>
        <strain evidence="1 2">H-1</strain>
    </source>
</reference>
<gene>
    <name evidence="1" type="ORF">H7U12_03560</name>
</gene>